<dbReference type="AlphaFoldDB" id="D2R2E3"/>
<keyword evidence="4" id="KW-0479">Metal-binding</keyword>
<gene>
    <name evidence="8" type="ordered locus">Psta_0362</name>
</gene>
<evidence type="ECO:0000256" key="2">
    <source>
        <dbReference type="ARBA" id="ARBA00007814"/>
    </source>
</evidence>
<dbReference type="Gene3D" id="3.40.50.410">
    <property type="entry name" value="von Willebrand factor, type A domain"/>
    <property type="match status" value="1"/>
</dbReference>
<dbReference type="Proteomes" id="UP000001887">
    <property type="component" value="Chromosome"/>
</dbReference>
<name>D2R2E3_PIRSD</name>
<feature type="domain" description="TROVE" evidence="7">
    <location>
        <begin position="20"/>
        <end position="329"/>
    </location>
</feature>
<reference evidence="8 9" key="1">
    <citation type="journal article" date="2009" name="Stand. Genomic Sci.">
        <title>Complete genome sequence of Pirellula staleyi type strain (ATCC 27377).</title>
        <authorList>
            <person name="Clum A."/>
            <person name="Tindall B.J."/>
            <person name="Sikorski J."/>
            <person name="Ivanova N."/>
            <person name="Mavrommatis K."/>
            <person name="Lucas S."/>
            <person name="Glavina del Rio T."/>
            <person name="Nolan M."/>
            <person name="Chen F."/>
            <person name="Tice H."/>
            <person name="Pitluck S."/>
            <person name="Cheng J.F."/>
            <person name="Chertkov O."/>
            <person name="Brettin T."/>
            <person name="Han C."/>
            <person name="Detter J.C."/>
            <person name="Kuske C."/>
            <person name="Bruce D."/>
            <person name="Goodwin L."/>
            <person name="Ovchinikova G."/>
            <person name="Pati A."/>
            <person name="Mikhailova N."/>
            <person name="Chen A."/>
            <person name="Palaniappan K."/>
            <person name="Land M."/>
            <person name="Hauser L."/>
            <person name="Chang Y.J."/>
            <person name="Jeffries C.D."/>
            <person name="Chain P."/>
            <person name="Rohde M."/>
            <person name="Goker M."/>
            <person name="Bristow J."/>
            <person name="Eisen J.A."/>
            <person name="Markowitz V."/>
            <person name="Hugenholtz P."/>
            <person name="Kyrpides N.C."/>
            <person name="Klenk H.P."/>
            <person name="Lapidus A."/>
        </authorList>
    </citation>
    <scope>NUCLEOTIDE SEQUENCE [LARGE SCALE GENOMIC DNA]</scope>
    <source>
        <strain evidence="9">ATCC 27377 / DSM 6068 / ICPB 4128</strain>
    </source>
</reference>
<dbReference type="STRING" id="530564.Psta_0362"/>
<accession>D2R2E3</accession>
<evidence type="ECO:0000256" key="6">
    <source>
        <dbReference type="ARBA" id="ARBA00023274"/>
    </source>
</evidence>
<dbReference type="InterPro" id="IPR008858">
    <property type="entry name" value="TROVE_dom"/>
</dbReference>
<dbReference type="GO" id="GO:0046872">
    <property type="term" value="F:metal ion binding"/>
    <property type="evidence" value="ECO:0007669"/>
    <property type="project" value="UniProtKB-KW"/>
</dbReference>
<dbReference type="EMBL" id="CP001848">
    <property type="protein sequence ID" value="ADB15052.1"/>
    <property type="molecule type" value="Genomic_DNA"/>
</dbReference>
<keyword evidence="9" id="KW-1185">Reference proteome</keyword>
<dbReference type="InterPro" id="IPR040322">
    <property type="entry name" value="TROVE2"/>
</dbReference>
<dbReference type="InterPro" id="IPR037214">
    <property type="entry name" value="TROVE_dom_sf"/>
</dbReference>
<keyword evidence="6" id="KW-0687">Ribonucleoprotein</keyword>
<keyword evidence="3" id="KW-0963">Cytoplasm</keyword>
<evidence type="ECO:0000313" key="8">
    <source>
        <dbReference type="EMBL" id="ADB15052.1"/>
    </source>
</evidence>
<dbReference type="InterPro" id="IPR036465">
    <property type="entry name" value="vWFA_dom_sf"/>
</dbReference>
<evidence type="ECO:0000256" key="1">
    <source>
        <dbReference type="ARBA" id="ARBA00004496"/>
    </source>
</evidence>
<keyword evidence="5" id="KW-0694">RNA-binding</keyword>
<evidence type="ECO:0000259" key="7">
    <source>
        <dbReference type="PROSITE" id="PS50988"/>
    </source>
</evidence>
<evidence type="ECO:0000313" key="9">
    <source>
        <dbReference type="Proteomes" id="UP000001887"/>
    </source>
</evidence>
<dbReference type="KEGG" id="psl:Psta_0362"/>
<dbReference type="GO" id="GO:0003723">
    <property type="term" value="F:RNA binding"/>
    <property type="evidence" value="ECO:0007669"/>
    <property type="project" value="UniProtKB-KW"/>
</dbReference>
<dbReference type="GO" id="GO:0005737">
    <property type="term" value="C:cytoplasm"/>
    <property type="evidence" value="ECO:0007669"/>
    <property type="project" value="UniProtKB-SubCell"/>
</dbReference>
<dbReference type="InterPro" id="IPR056800">
    <property type="entry name" value="vWA_Ro60"/>
</dbReference>
<dbReference type="SUPFAM" id="SSF53300">
    <property type="entry name" value="vWA-like"/>
    <property type="match status" value="1"/>
</dbReference>
<evidence type="ECO:0000256" key="4">
    <source>
        <dbReference type="ARBA" id="ARBA00022723"/>
    </source>
</evidence>
<dbReference type="PROSITE" id="PS50988">
    <property type="entry name" value="TROVE"/>
    <property type="match status" value="1"/>
</dbReference>
<dbReference type="SUPFAM" id="SSF140864">
    <property type="entry name" value="TROVE domain-like"/>
    <property type="match status" value="1"/>
</dbReference>
<sequence length="531" mass="58934">MASKSLFQSIVGKFFAAADVLNRAGGLAYSRTAEQALAQYVATGMLGSTCYANAETHLATVLRLAQKVSPEFIARAAIYSRDRAYLKDVPALLVALLTVKSPELVTSELFQRVIDSPKMLRNFVQIIRSGVVGRKSLGSRPKRLVREWLDARSDQALFVGSVGNDPSLGDIVKMVHPVPRTPSREALYAWLIGREYEEGALPPIVQEYERIKRQVIRGKDELPDVPFSMLTHLPLTPSDWKRIARNASWQTTRMNLNTFERHGVLQDQELVRCIANRLRNPRAIQQARVFPYQLMAAYLNMNETLPAKIKAALGEAMELAISNVPRIEGKVLVMVDVSGSMRSPATGNRGSATSKVRCIDVAALIAASIVRKNPEAEVIPFSDDVILVKLDRQQPVMKQAQQLASLPSVGTNCSAALAHANARQLKASMVIYVSDNESWIDSQSQWKGHRATETMRQWQLFQKRNPQAKLVCLDLVPGETTQAIERSEIFHIGGFSDHVFTLLAEIAEGRTATDYFVKQIDAIELQSSEKA</sequence>
<evidence type="ECO:0000256" key="3">
    <source>
        <dbReference type="ARBA" id="ARBA00022490"/>
    </source>
</evidence>
<dbReference type="PANTHER" id="PTHR14202:SF0">
    <property type="entry name" value="RNA-BINDING PROTEIN RO60"/>
    <property type="match status" value="1"/>
</dbReference>
<dbReference type="PANTHER" id="PTHR14202">
    <property type="entry name" value="60 KDA RIBONUCLEOPROTEIN SSA/RO"/>
    <property type="match status" value="1"/>
</dbReference>
<dbReference type="GO" id="GO:1990904">
    <property type="term" value="C:ribonucleoprotein complex"/>
    <property type="evidence" value="ECO:0007669"/>
    <property type="project" value="UniProtKB-KW"/>
</dbReference>
<proteinExistence type="inferred from homology"/>
<comment type="subcellular location">
    <subcellularLocation>
        <location evidence="1">Cytoplasm</location>
    </subcellularLocation>
</comment>
<dbReference type="OrthoDB" id="208855at2"/>
<dbReference type="eggNOG" id="COG2425">
    <property type="taxonomic scope" value="Bacteria"/>
</dbReference>
<dbReference type="Pfam" id="PF25045">
    <property type="entry name" value="vWA_Ro60"/>
    <property type="match status" value="1"/>
</dbReference>
<organism evidence="8 9">
    <name type="scientific">Pirellula staleyi (strain ATCC 27377 / DSM 6068 / ICPB 4128)</name>
    <name type="common">Pirella staleyi</name>
    <dbReference type="NCBI Taxonomy" id="530564"/>
    <lineage>
        <taxon>Bacteria</taxon>
        <taxon>Pseudomonadati</taxon>
        <taxon>Planctomycetota</taxon>
        <taxon>Planctomycetia</taxon>
        <taxon>Pirellulales</taxon>
        <taxon>Pirellulaceae</taxon>
        <taxon>Pirellula</taxon>
    </lineage>
</organism>
<dbReference type="HOGENOM" id="CLU_039934_0_0_0"/>
<evidence type="ECO:0000256" key="5">
    <source>
        <dbReference type="ARBA" id="ARBA00022884"/>
    </source>
</evidence>
<comment type="similarity">
    <text evidence="2">Belongs to the Ro 60 kDa family.</text>
</comment>
<protein>
    <submittedName>
        <fullName evidence="8">TROVE domain protein</fullName>
    </submittedName>
</protein>